<keyword evidence="1" id="KW-0560">Oxidoreductase</keyword>
<keyword evidence="4" id="KW-1185">Reference proteome</keyword>
<name>A0A2S2CVC3_9PROT</name>
<protein>
    <submittedName>
        <fullName evidence="3">Aldo/keto reductase</fullName>
    </submittedName>
</protein>
<evidence type="ECO:0000313" key="4">
    <source>
        <dbReference type="Proteomes" id="UP000245629"/>
    </source>
</evidence>
<feature type="domain" description="NADP-dependent oxidoreductase" evidence="2">
    <location>
        <begin position="15"/>
        <end position="307"/>
    </location>
</feature>
<dbReference type="Pfam" id="PF00248">
    <property type="entry name" value="Aldo_ket_red"/>
    <property type="match status" value="1"/>
</dbReference>
<proteinExistence type="predicted"/>
<evidence type="ECO:0000313" key="3">
    <source>
        <dbReference type="EMBL" id="AWK88462.1"/>
    </source>
</evidence>
<dbReference type="Gene3D" id="3.20.20.100">
    <property type="entry name" value="NADP-dependent oxidoreductase domain"/>
    <property type="match status" value="1"/>
</dbReference>
<dbReference type="SUPFAM" id="SSF51430">
    <property type="entry name" value="NAD(P)-linked oxidoreductase"/>
    <property type="match status" value="1"/>
</dbReference>
<dbReference type="EMBL" id="CP029354">
    <property type="protein sequence ID" value="AWK88462.1"/>
    <property type="molecule type" value="Genomic_DNA"/>
</dbReference>
<accession>A0A2S2CVC3</accession>
<dbReference type="OrthoDB" id="9773828at2"/>
<dbReference type="AlphaFoldDB" id="A0A2S2CVC3"/>
<evidence type="ECO:0000259" key="2">
    <source>
        <dbReference type="Pfam" id="PF00248"/>
    </source>
</evidence>
<evidence type="ECO:0000256" key="1">
    <source>
        <dbReference type="ARBA" id="ARBA00023002"/>
    </source>
</evidence>
<dbReference type="RefSeq" id="WP_109330765.1">
    <property type="nucleotide sequence ID" value="NZ_CP029354.1"/>
</dbReference>
<gene>
    <name evidence="3" type="ORF">DEW08_20575</name>
</gene>
<sequence length="328" mass="35372">MARKRQLGPSLGVSPIGFGCMGMSDFYGNHDDGQSAAVLEMAVEHGVDLFDTADTYGFGHNETLLAPLLARHRGLKVSTKFGIVRQPGAYERRIDNSPAYIRQACEASLRRLGVEAIDLYLVHRLEAERPVEETVGTLAELVREGKIRTIGLCEASAATIRRAHAVHPLAAVQSEYSLWTRDPEADGVLDACRELGIGFMAYSPIGRGFLSGALTDGGQLEEGDMRRALPRFSGDNLARNRALVERLAAFAARKGCTPAQLSLAWLLHREPFVVPIPGMRRAPHLVENLAAAGVTLTAADMAWLDETLPVGAAAGERYTAEGMKGVGI</sequence>
<dbReference type="PANTHER" id="PTHR43625:SF40">
    <property type="entry name" value="ALDO-KETO REDUCTASE YAKC [NADP(+)]"/>
    <property type="match status" value="1"/>
</dbReference>
<dbReference type="CDD" id="cd19076">
    <property type="entry name" value="AKR_AKR13A_13D"/>
    <property type="match status" value="1"/>
</dbReference>
<dbReference type="Proteomes" id="UP000245629">
    <property type="component" value="Chromosome 3"/>
</dbReference>
<dbReference type="KEGG" id="azz:DEW08_20575"/>
<dbReference type="InterPro" id="IPR036812">
    <property type="entry name" value="NAD(P)_OxRdtase_dom_sf"/>
</dbReference>
<reference evidence="4" key="1">
    <citation type="submission" date="2018-05" db="EMBL/GenBank/DDBJ databases">
        <title>Azospirillum thermophila sp. nov., a novel isolated from hot spring.</title>
        <authorList>
            <person name="Zhao Z."/>
        </authorList>
    </citation>
    <scope>NUCLEOTIDE SEQUENCE [LARGE SCALE GENOMIC DNA]</scope>
    <source>
        <strain evidence="4">CFH 70021</strain>
    </source>
</reference>
<dbReference type="PROSITE" id="PS51257">
    <property type="entry name" value="PROKAR_LIPOPROTEIN"/>
    <property type="match status" value="1"/>
</dbReference>
<dbReference type="GO" id="GO:0016491">
    <property type="term" value="F:oxidoreductase activity"/>
    <property type="evidence" value="ECO:0007669"/>
    <property type="project" value="UniProtKB-KW"/>
</dbReference>
<dbReference type="InterPro" id="IPR023210">
    <property type="entry name" value="NADP_OxRdtase_dom"/>
</dbReference>
<organism evidence="3 4">
    <name type="scientific">Azospirillum thermophilum</name>
    <dbReference type="NCBI Taxonomy" id="2202148"/>
    <lineage>
        <taxon>Bacteria</taxon>
        <taxon>Pseudomonadati</taxon>
        <taxon>Pseudomonadota</taxon>
        <taxon>Alphaproteobacteria</taxon>
        <taxon>Rhodospirillales</taxon>
        <taxon>Azospirillaceae</taxon>
        <taxon>Azospirillum</taxon>
    </lineage>
</organism>
<dbReference type="PANTHER" id="PTHR43625">
    <property type="entry name" value="AFLATOXIN B1 ALDEHYDE REDUCTASE"/>
    <property type="match status" value="1"/>
</dbReference>
<dbReference type="GO" id="GO:0005737">
    <property type="term" value="C:cytoplasm"/>
    <property type="evidence" value="ECO:0007669"/>
    <property type="project" value="TreeGrafter"/>
</dbReference>
<dbReference type="InterPro" id="IPR050791">
    <property type="entry name" value="Aldo-Keto_reductase"/>
</dbReference>